<dbReference type="AlphaFoldDB" id="A0A1B9XYJ9"/>
<comment type="caution">
    <text evidence="2">The sequence shown here is derived from an EMBL/GenBank/DDBJ whole genome shotgun (WGS) entry which is preliminary data.</text>
</comment>
<dbReference type="Proteomes" id="UP000093186">
    <property type="component" value="Unassembled WGS sequence"/>
</dbReference>
<dbReference type="EMBL" id="MAKX01000013">
    <property type="protein sequence ID" value="OCK42633.1"/>
    <property type="molecule type" value="Genomic_DNA"/>
</dbReference>
<organism evidence="2 3">
    <name type="scientific">Tenacibaculum soleae</name>
    <dbReference type="NCBI Taxonomy" id="447689"/>
    <lineage>
        <taxon>Bacteria</taxon>
        <taxon>Pseudomonadati</taxon>
        <taxon>Bacteroidota</taxon>
        <taxon>Flavobacteriia</taxon>
        <taxon>Flavobacteriales</taxon>
        <taxon>Flavobacteriaceae</taxon>
        <taxon>Tenacibaculum</taxon>
    </lineage>
</organism>
<gene>
    <name evidence="2" type="ORF">BA195_10700</name>
</gene>
<dbReference type="RefSeq" id="WP_068705377.1">
    <property type="nucleotide sequence ID" value="NZ_MAKX01000013.1"/>
</dbReference>
<sequence>MITTEQILVENSTFKFSKLNFLSTINHKIAQEKENAFGISLILLMVSSMIASFSAALAVHGNVNVFALAITCISAMGANAVAISQRSLKTVVWSFFVTILINVLLIIYQIIF</sequence>
<protein>
    <submittedName>
        <fullName evidence="2">Uncharacterized protein</fullName>
    </submittedName>
</protein>
<keyword evidence="1" id="KW-0812">Transmembrane</keyword>
<keyword evidence="1" id="KW-1133">Transmembrane helix</keyword>
<name>A0A1B9XYJ9_9FLAO</name>
<keyword evidence="1" id="KW-0472">Membrane</keyword>
<proteinExistence type="predicted"/>
<evidence type="ECO:0000313" key="2">
    <source>
        <dbReference type="EMBL" id="OCK42633.1"/>
    </source>
</evidence>
<accession>A0A1B9XYJ9</accession>
<reference evidence="2 3" key="1">
    <citation type="submission" date="2016-06" db="EMBL/GenBank/DDBJ databases">
        <title>Draft Genome Sequence of Tenacibaculum soleae UCD-KL19.</title>
        <authorList>
            <person name="Eisen J.A."/>
            <person name="Coil D.A."/>
            <person name="Lujan K.M."/>
        </authorList>
    </citation>
    <scope>NUCLEOTIDE SEQUENCE [LARGE SCALE GENOMIC DNA]</scope>
    <source>
        <strain evidence="2 3">UCD-KL19</strain>
    </source>
</reference>
<evidence type="ECO:0000313" key="3">
    <source>
        <dbReference type="Proteomes" id="UP000093186"/>
    </source>
</evidence>
<dbReference type="OrthoDB" id="1189796at2"/>
<feature type="transmembrane region" description="Helical" evidence="1">
    <location>
        <begin position="36"/>
        <end position="59"/>
    </location>
</feature>
<evidence type="ECO:0000256" key="1">
    <source>
        <dbReference type="SAM" id="Phobius"/>
    </source>
</evidence>
<feature type="transmembrane region" description="Helical" evidence="1">
    <location>
        <begin position="65"/>
        <end position="83"/>
    </location>
</feature>
<feature type="transmembrane region" description="Helical" evidence="1">
    <location>
        <begin position="90"/>
        <end position="111"/>
    </location>
</feature>
<keyword evidence="3" id="KW-1185">Reference proteome</keyword>